<evidence type="ECO:0000313" key="2">
    <source>
        <dbReference type="EMBL" id="PRY25800.1"/>
    </source>
</evidence>
<comment type="caution">
    <text evidence="2">The sequence shown here is derived from an EMBL/GenBank/DDBJ whole genome shotgun (WGS) entry which is preliminary data.</text>
</comment>
<reference evidence="2 3" key="1">
    <citation type="submission" date="2018-03" db="EMBL/GenBank/DDBJ databases">
        <title>Genomic Encyclopedia of Archaeal and Bacterial Type Strains, Phase II (KMG-II): from individual species to whole genera.</title>
        <authorList>
            <person name="Goeker M."/>
        </authorList>
    </citation>
    <scope>NUCLEOTIDE SEQUENCE [LARGE SCALE GENOMIC DNA]</scope>
    <source>
        <strain evidence="2 3">DSM 45348</strain>
    </source>
</reference>
<organism evidence="2 3">
    <name type="scientific">Pseudosporangium ferrugineum</name>
    <dbReference type="NCBI Taxonomy" id="439699"/>
    <lineage>
        <taxon>Bacteria</taxon>
        <taxon>Bacillati</taxon>
        <taxon>Actinomycetota</taxon>
        <taxon>Actinomycetes</taxon>
        <taxon>Micromonosporales</taxon>
        <taxon>Micromonosporaceae</taxon>
        <taxon>Pseudosporangium</taxon>
    </lineage>
</organism>
<accession>A0A2T0RXB6</accession>
<sequence length="105" mass="12090">MTTPTGAVRAVLTMTVPRAAAADFEREWRRVSEWVRKQPGCLRQTLSRSGESELRYVITSDWTDALSYSRFEHSRRQDEQTAALRDLRTSVGMDVLTIIDHKEFS</sequence>
<dbReference type="SUPFAM" id="SSF54909">
    <property type="entry name" value="Dimeric alpha+beta barrel"/>
    <property type="match status" value="1"/>
</dbReference>
<dbReference type="Pfam" id="PF03992">
    <property type="entry name" value="ABM"/>
    <property type="match status" value="1"/>
</dbReference>
<keyword evidence="3" id="KW-1185">Reference proteome</keyword>
<dbReference type="Proteomes" id="UP000239209">
    <property type="component" value="Unassembled WGS sequence"/>
</dbReference>
<dbReference type="RefSeq" id="WP_106128983.1">
    <property type="nucleotide sequence ID" value="NZ_PVZG01000012.1"/>
</dbReference>
<dbReference type="AlphaFoldDB" id="A0A2T0RXB6"/>
<dbReference type="PROSITE" id="PS51725">
    <property type="entry name" value="ABM"/>
    <property type="match status" value="1"/>
</dbReference>
<dbReference type="EMBL" id="PVZG01000012">
    <property type="protein sequence ID" value="PRY25800.1"/>
    <property type="molecule type" value="Genomic_DNA"/>
</dbReference>
<evidence type="ECO:0000259" key="1">
    <source>
        <dbReference type="PROSITE" id="PS51725"/>
    </source>
</evidence>
<protein>
    <submittedName>
        <fullName evidence="2">Antibiotic biosynthesis monooxygenase</fullName>
    </submittedName>
</protein>
<dbReference type="InterPro" id="IPR007138">
    <property type="entry name" value="ABM_dom"/>
</dbReference>
<dbReference type="Gene3D" id="3.30.70.100">
    <property type="match status" value="1"/>
</dbReference>
<gene>
    <name evidence="2" type="ORF">CLV70_112166</name>
</gene>
<keyword evidence="2" id="KW-0503">Monooxygenase</keyword>
<keyword evidence="2" id="KW-0560">Oxidoreductase</keyword>
<dbReference type="GO" id="GO:0004497">
    <property type="term" value="F:monooxygenase activity"/>
    <property type="evidence" value="ECO:0007669"/>
    <property type="project" value="UniProtKB-KW"/>
</dbReference>
<proteinExistence type="predicted"/>
<name>A0A2T0RXB6_9ACTN</name>
<dbReference type="OrthoDB" id="4304335at2"/>
<evidence type="ECO:0000313" key="3">
    <source>
        <dbReference type="Proteomes" id="UP000239209"/>
    </source>
</evidence>
<dbReference type="InterPro" id="IPR011008">
    <property type="entry name" value="Dimeric_a/b-barrel"/>
</dbReference>
<feature type="domain" description="ABM" evidence="1">
    <location>
        <begin position="8"/>
        <end position="99"/>
    </location>
</feature>